<evidence type="ECO:0000256" key="2">
    <source>
        <dbReference type="RuleBase" id="RU003707"/>
    </source>
</evidence>
<dbReference type="Pfam" id="PF00378">
    <property type="entry name" value="ECH_1"/>
    <property type="match status" value="1"/>
</dbReference>
<comment type="caution">
    <text evidence="3">The sequence shown here is derived from an EMBL/GenBank/DDBJ whole genome shotgun (WGS) entry which is preliminary data.</text>
</comment>
<dbReference type="SUPFAM" id="SSF52096">
    <property type="entry name" value="ClpP/crotonase"/>
    <property type="match status" value="1"/>
</dbReference>
<proteinExistence type="inferred from homology"/>
<sequence>MNTELPITETKDGVLTITFNRPEKLNALTTAIYIHIRDQVLAASTNDEISVVVLKGNGRAFSSGYDLKAQMSQRTMEQKLLSQHLDANGARWAIWNCRKPVVASVHGYCLAGALELVLPADFTIAAETCKFGIPEILYGGGPAFNMFPWMMSHKKAKEIILMGEHFSAQQAYEVGLVNKVVPDDQLVDTTNRYVERLKRMPRGAIWINKQGLNRAYETAGMVPHINSWPDMLTVLEHMPDPTRDSFREKVLKDGPRAGMEFRDGIFDK</sequence>
<keyword evidence="4" id="KW-1185">Reference proteome</keyword>
<evidence type="ECO:0000313" key="4">
    <source>
        <dbReference type="Proteomes" id="UP000054925"/>
    </source>
</evidence>
<comment type="similarity">
    <text evidence="1 2">Belongs to the enoyl-CoA hydratase/isomerase family.</text>
</comment>
<name>A0A158KLR7_9BURK</name>
<organism evidence="3 4">
    <name type="scientific">Caballeronia terrestris</name>
    <dbReference type="NCBI Taxonomy" id="1226301"/>
    <lineage>
        <taxon>Bacteria</taxon>
        <taxon>Pseudomonadati</taxon>
        <taxon>Pseudomonadota</taxon>
        <taxon>Betaproteobacteria</taxon>
        <taxon>Burkholderiales</taxon>
        <taxon>Burkholderiaceae</taxon>
        <taxon>Caballeronia</taxon>
    </lineage>
</organism>
<dbReference type="EMBL" id="FCOL02000070">
    <property type="protein sequence ID" value="SAL82077.1"/>
    <property type="molecule type" value="Genomic_DNA"/>
</dbReference>
<protein>
    <submittedName>
        <fullName evidence="3">Enoyl-CoA hydratase</fullName>
    </submittedName>
</protein>
<gene>
    <name evidence="3" type="ORF">AWB67_06024</name>
</gene>
<dbReference type="CDD" id="cd06558">
    <property type="entry name" value="crotonase-like"/>
    <property type="match status" value="1"/>
</dbReference>
<dbReference type="PANTHER" id="PTHR43802">
    <property type="entry name" value="ENOYL-COA HYDRATASE"/>
    <property type="match status" value="1"/>
</dbReference>
<dbReference type="PANTHER" id="PTHR43802:SF1">
    <property type="entry name" value="IP11341P-RELATED"/>
    <property type="match status" value="1"/>
</dbReference>
<reference evidence="3" key="1">
    <citation type="submission" date="2016-01" db="EMBL/GenBank/DDBJ databases">
        <authorList>
            <person name="Peeters C."/>
        </authorList>
    </citation>
    <scope>NUCLEOTIDE SEQUENCE [LARGE SCALE GENOMIC DNA]</scope>
    <source>
        <strain evidence="3">LMG 22937</strain>
    </source>
</reference>
<dbReference type="Proteomes" id="UP000054925">
    <property type="component" value="Unassembled WGS sequence"/>
</dbReference>
<dbReference type="RefSeq" id="WP_087659756.1">
    <property type="nucleotide sequence ID" value="NZ_FCOL02000070.1"/>
</dbReference>
<dbReference type="PROSITE" id="PS00166">
    <property type="entry name" value="ENOYL_COA_HYDRATASE"/>
    <property type="match status" value="1"/>
</dbReference>
<dbReference type="InterPro" id="IPR018376">
    <property type="entry name" value="Enoyl-CoA_hyd/isom_CS"/>
</dbReference>
<dbReference type="InterPro" id="IPR029045">
    <property type="entry name" value="ClpP/crotonase-like_dom_sf"/>
</dbReference>
<dbReference type="Gene3D" id="3.90.226.10">
    <property type="entry name" value="2-enoyl-CoA Hydratase, Chain A, domain 1"/>
    <property type="match status" value="1"/>
</dbReference>
<evidence type="ECO:0000256" key="1">
    <source>
        <dbReference type="ARBA" id="ARBA00005254"/>
    </source>
</evidence>
<dbReference type="GO" id="GO:0003824">
    <property type="term" value="F:catalytic activity"/>
    <property type="evidence" value="ECO:0007669"/>
    <property type="project" value="InterPro"/>
</dbReference>
<dbReference type="InterPro" id="IPR001753">
    <property type="entry name" value="Enoyl-CoA_hydra/iso"/>
</dbReference>
<dbReference type="AlphaFoldDB" id="A0A158KLR7"/>
<dbReference type="OrthoDB" id="9807606at2"/>
<accession>A0A158KLR7</accession>
<evidence type="ECO:0000313" key="3">
    <source>
        <dbReference type="EMBL" id="SAL82077.1"/>
    </source>
</evidence>